<dbReference type="Proteomes" id="UP000001299">
    <property type="component" value="Chromosome 2"/>
</dbReference>
<evidence type="ECO:0000259" key="3">
    <source>
        <dbReference type="Pfam" id="PF00496"/>
    </source>
</evidence>
<dbReference type="AlphaFoldDB" id="E0S2T1"/>
<keyword evidence="5" id="KW-1185">Reference proteome</keyword>
<feature type="domain" description="Solute-binding protein family 5" evidence="3">
    <location>
        <begin position="146"/>
        <end position="567"/>
    </location>
</feature>
<dbReference type="Gene3D" id="3.40.190.10">
    <property type="entry name" value="Periplasmic binding protein-like II"/>
    <property type="match status" value="1"/>
</dbReference>
<reference evidence="4 5" key="1">
    <citation type="journal article" date="2010" name="PLoS ONE">
        <title>The glycobiome of the rumen bacterium Butyrivibrio proteoclasticus B316(T) highlights adaptation to a polysaccharide-rich environment.</title>
        <authorList>
            <person name="Kelly W.J."/>
            <person name="Leahy S.C."/>
            <person name="Altermann E."/>
            <person name="Yeoman C.J."/>
            <person name="Dunne J.C."/>
            <person name="Kong Z."/>
            <person name="Pacheco D.M."/>
            <person name="Li D."/>
            <person name="Noel S.J."/>
            <person name="Moon C.D."/>
            <person name="Cookson A.L."/>
            <person name="Attwood G.T."/>
        </authorList>
    </citation>
    <scope>NUCLEOTIDE SEQUENCE [LARGE SCALE GENOMIC DNA]</scope>
    <source>
        <strain evidence="5">ATCC 51982 / DSM 14932 / B316</strain>
    </source>
</reference>
<dbReference type="InterPro" id="IPR039424">
    <property type="entry name" value="SBP_5"/>
</dbReference>
<dbReference type="PANTHER" id="PTHR30290">
    <property type="entry name" value="PERIPLASMIC BINDING COMPONENT OF ABC TRANSPORTER"/>
    <property type="match status" value="1"/>
</dbReference>
<sequence>MRRKINSKAVSLVLAAATSMTMLAGCGGAATPSGTSSEPAATEATEQTADTAQTGDIASNTEEVKVEGFAEAPMLADQVSAGKLPAVEERIPDADNVFVETVDATGASLEIGTYGGVINLGPAGGSWGLSRPSLESIIRYNTDGSYYPNVIKSFEHNDDYTVWTFNLREGMKWSDGEPFTADDITFWYYMCHLTNFDSKKSWVALKEEVDGEEAWATLKKVDDYTVTWTFVNPKYPADFIENGDFKWCWAPAHYLKDLIPDSEDYPYVENEYWQSTGLSEEEVLANAQKKNIDAATVKDLGKSVSYNFWNVAGIPTLNSFVLSTVPGNSSKDDTLCIMDRNPYFWKVDAEGNQLPYVDALHFNQTSEDGQDLLMFRSGEIDVIAVAMKDIAATLSDLGDAATLREWGSTSWGSYQVTFNYTNPDKNYADLFANSDFREAMSIGVDREQVSELLTDGFLEPGQCCPAEGNVGYDPEWETKWTEYDVDKAKSLLEGCGLVMGSDGFYKFADGSDLMLTFLAYDGGADESYPVFEQYYKAIGINCALKNLEVSAFDEAIDNNDWVAVMGPHTAIGGASLKDRAAPFVPIAQAAEWYGEYGTYYATKGAQGVEPTGDLAKLVELYDKWRLSSDEAERDEYQAEIYKIHKDNLWSIAYLKSEGYFELITSKIHNYADNLVSADCYQYANMTHYEVLFKAE</sequence>
<keyword evidence="2" id="KW-0732">Signal</keyword>
<evidence type="ECO:0000256" key="1">
    <source>
        <dbReference type="SAM" id="MobiDB-lite"/>
    </source>
</evidence>
<dbReference type="GO" id="GO:0015833">
    <property type="term" value="P:peptide transport"/>
    <property type="evidence" value="ECO:0007669"/>
    <property type="project" value="TreeGrafter"/>
</dbReference>
<evidence type="ECO:0000313" key="5">
    <source>
        <dbReference type="Proteomes" id="UP000001299"/>
    </source>
</evidence>
<dbReference type="KEGG" id="bpb:bpr_III023"/>
<evidence type="ECO:0000313" key="4">
    <source>
        <dbReference type="EMBL" id="ADL35713.1"/>
    </source>
</evidence>
<dbReference type="STRING" id="515622.bpr_III023"/>
<organism evidence="4 5">
    <name type="scientific">Butyrivibrio proteoclasticus (strain ATCC 51982 / DSM 14932 / B316)</name>
    <name type="common">Clostridium proteoclasticum</name>
    <dbReference type="NCBI Taxonomy" id="515622"/>
    <lineage>
        <taxon>Bacteria</taxon>
        <taxon>Bacillati</taxon>
        <taxon>Bacillota</taxon>
        <taxon>Clostridia</taxon>
        <taxon>Lachnospirales</taxon>
        <taxon>Lachnospiraceae</taxon>
        <taxon>Butyrivibrio</taxon>
    </lineage>
</organism>
<accession>E0S2T1</accession>
<dbReference type="PROSITE" id="PS51257">
    <property type="entry name" value="PROKAR_LIPOPROTEIN"/>
    <property type="match status" value="1"/>
</dbReference>
<feature type="signal peptide" evidence="2">
    <location>
        <begin position="1"/>
        <end position="24"/>
    </location>
</feature>
<dbReference type="SUPFAM" id="SSF53850">
    <property type="entry name" value="Periplasmic binding protein-like II"/>
    <property type="match status" value="1"/>
</dbReference>
<dbReference type="eggNOG" id="COG0747">
    <property type="taxonomic scope" value="Bacteria"/>
</dbReference>
<dbReference type="PANTHER" id="PTHR30290:SF62">
    <property type="entry name" value="OLIGOPEPTIDE ABC TRANSPORTER, PERIPLASMIC OLIGOPEPTIDE-BINDING PROTEIN"/>
    <property type="match status" value="1"/>
</dbReference>
<dbReference type="Gene3D" id="3.10.105.10">
    <property type="entry name" value="Dipeptide-binding Protein, Domain 3"/>
    <property type="match status" value="1"/>
</dbReference>
<feature type="region of interest" description="Disordered" evidence="1">
    <location>
        <begin position="28"/>
        <end position="53"/>
    </location>
</feature>
<dbReference type="EMBL" id="CP001811">
    <property type="protein sequence ID" value="ADL35713.1"/>
    <property type="molecule type" value="Genomic_DNA"/>
</dbReference>
<dbReference type="Pfam" id="PF00496">
    <property type="entry name" value="SBP_bac_5"/>
    <property type="match status" value="1"/>
</dbReference>
<protein>
    <submittedName>
        <fullName evidence="4">Oligopeptide ABC transporter substrate-binding protein OppA2</fullName>
    </submittedName>
</protein>
<feature type="compositionally biased region" description="Low complexity" evidence="1">
    <location>
        <begin position="40"/>
        <end position="53"/>
    </location>
</feature>
<name>E0S2T1_BUTPB</name>
<evidence type="ECO:0000256" key="2">
    <source>
        <dbReference type="SAM" id="SignalP"/>
    </source>
</evidence>
<proteinExistence type="predicted"/>
<gene>
    <name evidence="4" type="primary">oppA2</name>
    <name evidence="4" type="ordered locus">bpr_III023</name>
</gene>
<dbReference type="InterPro" id="IPR000914">
    <property type="entry name" value="SBP_5_dom"/>
</dbReference>
<dbReference type="HOGENOM" id="CLU_017028_8_2_9"/>
<dbReference type="GO" id="GO:1904680">
    <property type="term" value="F:peptide transmembrane transporter activity"/>
    <property type="evidence" value="ECO:0007669"/>
    <property type="project" value="TreeGrafter"/>
</dbReference>
<feature type="chain" id="PRO_5038456214" evidence="2">
    <location>
        <begin position="25"/>
        <end position="695"/>
    </location>
</feature>
<dbReference type="RefSeq" id="WP_013282365.1">
    <property type="nucleotide sequence ID" value="NC_014388.1"/>
</dbReference>